<dbReference type="Proteomes" id="UP000318571">
    <property type="component" value="Chromosome 2"/>
</dbReference>
<feature type="transmembrane region" description="Helical" evidence="10">
    <location>
        <begin position="81"/>
        <end position="102"/>
    </location>
</feature>
<evidence type="ECO:0000256" key="2">
    <source>
        <dbReference type="ARBA" id="ARBA00010663"/>
    </source>
</evidence>
<evidence type="ECO:0000256" key="6">
    <source>
        <dbReference type="ARBA" id="ARBA00023040"/>
    </source>
</evidence>
<sequence>MAFNELSGYLDMIQFLERGNLLTVVALLRCPKLRSHATTLFVISLAISDLLFAAVNLPLTASRYVQEEWVLGATVCRLFPFFFYGNVAASLMNMVAITINSLKGQKSEGN</sequence>
<keyword evidence="5 10" id="KW-1133">Transmembrane helix</keyword>
<dbReference type="PROSITE" id="PS50262">
    <property type="entry name" value="G_PROTEIN_RECEP_F1_2"/>
    <property type="match status" value="1"/>
</dbReference>
<evidence type="ECO:0000313" key="12">
    <source>
        <dbReference type="EMBL" id="TRY75179.1"/>
    </source>
</evidence>
<dbReference type="Pfam" id="PF00001">
    <property type="entry name" value="7tm_1"/>
    <property type="match status" value="1"/>
</dbReference>
<reference evidence="12 13" key="1">
    <citation type="journal article" date="2018" name="Nat. Ecol. Evol.">
        <title>Genomic signatures of mitonuclear coevolution across populations of Tigriopus californicus.</title>
        <authorList>
            <person name="Barreto F.S."/>
            <person name="Watson E.T."/>
            <person name="Lima T.G."/>
            <person name="Willett C.S."/>
            <person name="Edmands S."/>
            <person name="Li W."/>
            <person name="Burton R.S."/>
        </authorList>
    </citation>
    <scope>NUCLEOTIDE SEQUENCE [LARGE SCALE GENOMIC DNA]</scope>
    <source>
        <strain evidence="12 13">San Diego</strain>
    </source>
</reference>
<keyword evidence="4 10" id="KW-0812">Transmembrane</keyword>
<organism evidence="12 13">
    <name type="scientific">Tigriopus californicus</name>
    <name type="common">Marine copepod</name>
    <dbReference type="NCBI Taxonomy" id="6832"/>
    <lineage>
        <taxon>Eukaryota</taxon>
        <taxon>Metazoa</taxon>
        <taxon>Ecdysozoa</taxon>
        <taxon>Arthropoda</taxon>
        <taxon>Crustacea</taxon>
        <taxon>Multicrustacea</taxon>
        <taxon>Hexanauplia</taxon>
        <taxon>Copepoda</taxon>
        <taxon>Harpacticoida</taxon>
        <taxon>Harpacticidae</taxon>
        <taxon>Tigriopus</taxon>
    </lineage>
</organism>
<evidence type="ECO:0000256" key="5">
    <source>
        <dbReference type="ARBA" id="ARBA00022989"/>
    </source>
</evidence>
<evidence type="ECO:0000256" key="4">
    <source>
        <dbReference type="ARBA" id="ARBA00022692"/>
    </source>
</evidence>
<evidence type="ECO:0000259" key="11">
    <source>
        <dbReference type="PROSITE" id="PS50262"/>
    </source>
</evidence>
<dbReference type="STRING" id="6832.A0A553PBZ7"/>
<feature type="domain" description="G-protein coupled receptors family 1 profile" evidence="11">
    <location>
        <begin position="19"/>
        <end position="110"/>
    </location>
</feature>
<evidence type="ECO:0000256" key="9">
    <source>
        <dbReference type="ARBA" id="ARBA00023224"/>
    </source>
</evidence>
<feature type="transmembrane region" description="Helical" evidence="10">
    <location>
        <begin position="40"/>
        <end position="61"/>
    </location>
</feature>
<dbReference type="GO" id="GO:0004930">
    <property type="term" value="F:G protein-coupled receptor activity"/>
    <property type="evidence" value="ECO:0007669"/>
    <property type="project" value="UniProtKB-KW"/>
</dbReference>
<comment type="similarity">
    <text evidence="2">Belongs to the G-protein coupled receptor 1 family.</text>
</comment>
<gene>
    <name evidence="12" type="ORF">TCAL_16871</name>
</gene>
<name>A0A553PBZ7_TIGCA</name>
<evidence type="ECO:0000256" key="3">
    <source>
        <dbReference type="ARBA" id="ARBA00022475"/>
    </source>
</evidence>
<evidence type="ECO:0000256" key="10">
    <source>
        <dbReference type="SAM" id="Phobius"/>
    </source>
</evidence>
<dbReference type="GO" id="GO:0005886">
    <property type="term" value="C:plasma membrane"/>
    <property type="evidence" value="ECO:0007669"/>
    <property type="project" value="UniProtKB-SubCell"/>
</dbReference>
<keyword evidence="7 10" id="KW-0472">Membrane</keyword>
<comment type="subcellular location">
    <subcellularLocation>
        <location evidence="1">Cell membrane</location>
        <topology evidence="1">Multi-pass membrane protein</topology>
    </subcellularLocation>
</comment>
<proteinExistence type="inferred from homology"/>
<protein>
    <recommendedName>
        <fullName evidence="11">G-protein coupled receptors family 1 profile domain-containing protein</fullName>
    </recommendedName>
</protein>
<keyword evidence="13" id="KW-1185">Reference proteome</keyword>
<evidence type="ECO:0000256" key="1">
    <source>
        <dbReference type="ARBA" id="ARBA00004651"/>
    </source>
</evidence>
<dbReference type="EMBL" id="VCGU01000005">
    <property type="protein sequence ID" value="TRY75179.1"/>
    <property type="molecule type" value="Genomic_DNA"/>
</dbReference>
<keyword evidence="8" id="KW-0675">Receptor</keyword>
<dbReference type="PANTHER" id="PTHR24228">
    <property type="entry name" value="B2 BRADYKININ RECEPTOR/ANGIOTENSIN II RECEPTOR"/>
    <property type="match status" value="1"/>
</dbReference>
<dbReference type="AlphaFoldDB" id="A0A553PBZ7"/>
<dbReference type="InterPro" id="IPR000276">
    <property type="entry name" value="GPCR_Rhodpsn"/>
</dbReference>
<keyword evidence="6" id="KW-0297">G-protein coupled receptor</keyword>
<keyword evidence="9" id="KW-0807">Transducer</keyword>
<keyword evidence="3" id="KW-1003">Cell membrane</keyword>
<dbReference type="OMA" id="WHCEAVQ"/>
<dbReference type="SUPFAM" id="SSF81321">
    <property type="entry name" value="Family A G protein-coupled receptor-like"/>
    <property type="match status" value="1"/>
</dbReference>
<dbReference type="InterPro" id="IPR017452">
    <property type="entry name" value="GPCR_Rhodpsn_7TM"/>
</dbReference>
<evidence type="ECO:0000313" key="13">
    <source>
        <dbReference type="Proteomes" id="UP000318571"/>
    </source>
</evidence>
<dbReference type="Gene3D" id="1.20.1070.10">
    <property type="entry name" value="Rhodopsin 7-helix transmembrane proteins"/>
    <property type="match status" value="1"/>
</dbReference>
<evidence type="ECO:0000256" key="8">
    <source>
        <dbReference type="ARBA" id="ARBA00023170"/>
    </source>
</evidence>
<accession>A0A553PBZ7</accession>
<evidence type="ECO:0000256" key="7">
    <source>
        <dbReference type="ARBA" id="ARBA00023136"/>
    </source>
</evidence>
<dbReference type="PANTHER" id="PTHR24228:SF71">
    <property type="entry name" value="PROTEIN TRAPPED IN ENDODERM-1"/>
    <property type="match status" value="1"/>
</dbReference>
<comment type="caution">
    <text evidence="12">The sequence shown here is derived from an EMBL/GenBank/DDBJ whole genome shotgun (WGS) entry which is preliminary data.</text>
</comment>